<feature type="region of interest" description="Disordered" evidence="1">
    <location>
        <begin position="57"/>
        <end position="84"/>
    </location>
</feature>
<dbReference type="InParanoid" id="A0A0C2WJQ1"/>
<dbReference type="HOGENOM" id="CLU_085813_1_0_1"/>
<dbReference type="InterPro" id="IPR046522">
    <property type="entry name" value="DUF6699"/>
</dbReference>
<organism evidence="3 4">
    <name type="scientific">Amanita muscaria (strain Koide BX008)</name>
    <dbReference type="NCBI Taxonomy" id="946122"/>
    <lineage>
        <taxon>Eukaryota</taxon>
        <taxon>Fungi</taxon>
        <taxon>Dikarya</taxon>
        <taxon>Basidiomycota</taxon>
        <taxon>Agaricomycotina</taxon>
        <taxon>Agaricomycetes</taxon>
        <taxon>Agaricomycetidae</taxon>
        <taxon>Agaricales</taxon>
        <taxon>Pluteineae</taxon>
        <taxon>Amanitaceae</taxon>
        <taxon>Amanita</taxon>
    </lineage>
</organism>
<dbReference type="AlphaFoldDB" id="A0A0C2WJQ1"/>
<dbReference type="STRING" id="946122.A0A0C2WJQ1"/>
<dbReference type="OrthoDB" id="2783256at2759"/>
<sequence length="121" mass="14115">PSVSHLTIDCPHLLWNLRISPSHTSKRHAIVNDVLVAICYNLRKRISQSEYELLPNGRDRNRAAQAYRDRHRRLRDRRESDAEKSGGMMRIDFFMEKTRFGGLSRGTNAPREEGWKLSVLK</sequence>
<reference evidence="3 4" key="1">
    <citation type="submission" date="2014-04" db="EMBL/GenBank/DDBJ databases">
        <title>Evolutionary Origins and Diversification of the Mycorrhizal Mutualists.</title>
        <authorList>
            <consortium name="DOE Joint Genome Institute"/>
            <consortium name="Mycorrhizal Genomics Consortium"/>
            <person name="Kohler A."/>
            <person name="Kuo A."/>
            <person name="Nagy L.G."/>
            <person name="Floudas D."/>
            <person name="Copeland A."/>
            <person name="Barry K.W."/>
            <person name="Cichocki N."/>
            <person name="Veneault-Fourrey C."/>
            <person name="LaButti K."/>
            <person name="Lindquist E.A."/>
            <person name="Lipzen A."/>
            <person name="Lundell T."/>
            <person name="Morin E."/>
            <person name="Murat C."/>
            <person name="Riley R."/>
            <person name="Ohm R."/>
            <person name="Sun H."/>
            <person name="Tunlid A."/>
            <person name="Henrissat B."/>
            <person name="Grigoriev I.V."/>
            <person name="Hibbett D.S."/>
            <person name="Martin F."/>
        </authorList>
    </citation>
    <scope>NUCLEOTIDE SEQUENCE [LARGE SCALE GENOMIC DNA]</scope>
    <source>
        <strain evidence="3 4">Koide BX008</strain>
    </source>
</reference>
<protein>
    <recommendedName>
        <fullName evidence="2">DUF6699 domain-containing protein</fullName>
    </recommendedName>
</protein>
<dbReference type="Proteomes" id="UP000054549">
    <property type="component" value="Unassembled WGS sequence"/>
</dbReference>
<keyword evidence="4" id="KW-1185">Reference proteome</keyword>
<evidence type="ECO:0000313" key="4">
    <source>
        <dbReference type="Proteomes" id="UP000054549"/>
    </source>
</evidence>
<gene>
    <name evidence="3" type="ORF">M378DRAFT_89429</name>
</gene>
<evidence type="ECO:0000256" key="1">
    <source>
        <dbReference type="SAM" id="MobiDB-lite"/>
    </source>
</evidence>
<proteinExistence type="predicted"/>
<accession>A0A0C2WJQ1</accession>
<name>A0A0C2WJQ1_AMAMK</name>
<evidence type="ECO:0000313" key="3">
    <source>
        <dbReference type="EMBL" id="KIL56383.1"/>
    </source>
</evidence>
<dbReference type="EMBL" id="KN818425">
    <property type="protein sequence ID" value="KIL56383.1"/>
    <property type="molecule type" value="Genomic_DNA"/>
</dbReference>
<feature type="domain" description="DUF6699" evidence="2">
    <location>
        <begin position="1"/>
        <end position="107"/>
    </location>
</feature>
<feature type="non-terminal residue" evidence="3">
    <location>
        <position position="1"/>
    </location>
</feature>
<evidence type="ECO:0000259" key="2">
    <source>
        <dbReference type="Pfam" id="PF20415"/>
    </source>
</evidence>
<dbReference type="Pfam" id="PF20415">
    <property type="entry name" value="DUF6699"/>
    <property type="match status" value="1"/>
</dbReference>